<proteinExistence type="predicted"/>
<dbReference type="InterPro" id="IPR025711">
    <property type="entry name" value="PepSY"/>
</dbReference>
<dbReference type="Proteomes" id="UP001596109">
    <property type="component" value="Unassembled WGS sequence"/>
</dbReference>
<gene>
    <name evidence="4" type="ORF">ACFPRA_11150</name>
</gene>
<keyword evidence="2" id="KW-0812">Transmembrane</keyword>
<dbReference type="Gene3D" id="3.10.450.40">
    <property type="match status" value="1"/>
</dbReference>
<keyword evidence="2" id="KW-1133">Transmembrane helix</keyword>
<organism evidence="4 5">
    <name type="scientific">Sporosarcina soli</name>
    <dbReference type="NCBI Taxonomy" id="334736"/>
    <lineage>
        <taxon>Bacteria</taxon>
        <taxon>Bacillati</taxon>
        <taxon>Bacillota</taxon>
        <taxon>Bacilli</taxon>
        <taxon>Bacillales</taxon>
        <taxon>Caryophanaceae</taxon>
        <taxon>Sporosarcina</taxon>
    </lineage>
</organism>
<feature type="compositionally biased region" description="Basic and acidic residues" evidence="1">
    <location>
        <begin position="97"/>
        <end position="138"/>
    </location>
</feature>
<comment type="caution">
    <text evidence="4">The sequence shown here is derived from an EMBL/GenBank/DDBJ whole genome shotgun (WGS) entry which is preliminary data.</text>
</comment>
<keyword evidence="5" id="KW-1185">Reference proteome</keyword>
<evidence type="ECO:0000256" key="1">
    <source>
        <dbReference type="SAM" id="MobiDB-lite"/>
    </source>
</evidence>
<dbReference type="RefSeq" id="WP_381434142.1">
    <property type="nucleotide sequence ID" value="NZ_JBHSNO010000005.1"/>
</dbReference>
<dbReference type="EMBL" id="JBHSNO010000005">
    <property type="protein sequence ID" value="MFC5589448.1"/>
    <property type="molecule type" value="Genomic_DNA"/>
</dbReference>
<feature type="domain" description="PepSY" evidence="3">
    <location>
        <begin position="36"/>
        <end position="87"/>
    </location>
</feature>
<dbReference type="Pfam" id="PF03413">
    <property type="entry name" value="PepSY"/>
    <property type="match status" value="2"/>
</dbReference>
<accession>A0ABW0TKX7</accession>
<evidence type="ECO:0000259" key="3">
    <source>
        <dbReference type="Pfam" id="PF03413"/>
    </source>
</evidence>
<sequence>MKMIKKPWFIPIVLTILILIIGNYYTKQLVSKAETLPEDEIRNQLEDMYEGKVERLSLKGSMYEVELSRSNAVYLAEVDAETGKVLSLFQTKEKTPLASAGEKEAAPDEKVVEQPVKEKEPSVTPPKEVKSEPDRSKVETPSSKVQEKKPVPSKKEDKTVLISKNQAIKIALAQLKGEVDDVEFVPKSDGGYYLVEIEVDDDNDKRGDGAVYQIHAITGKIMNVTWED</sequence>
<feature type="compositionally biased region" description="Basic and acidic residues" evidence="1">
    <location>
        <begin position="145"/>
        <end position="156"/>
    </location>
</feature>
<feature type="region of interest" description="Disordered" evidence="1">
    <location>
        <begin position="97"/>
        <end position="156"/>
    </location>
</feature>
<evidence type="ECO:0000313" key="4">
    <source>
        <dbReference type="EMBL" id="MFC5589448.1"/>
    </source>
</evidence>
<feature type="transmembrane region" description="Helical" evidence="2">
    <location>
        <begin position="7"/>
        <end position="25"/>
    </location>
</feature>
<keyword evidence="2" id="KW-0472">Membrane</keyword>
<evidence type="ECO:0000313" key="5">
    <source>
        <dbReference type="Proteomes" id="UP001596109"/>
    </source>
</evidence>
<name>A0ABW0TKX7_9BACL</name>
<reference evidence="5" key="1">
    <citation type="journal article" date="2019" name="Int. J. Syst. Evol. Microbiol.">
        <title>The Global Catalogue of Microorganisms (GCM) 10K type strain sequencing project: providing services to taxonomists for standard genome sequencing and annotation.</title>
        <authorList>
            <consortium name="The Broad Institute Genomics Platform"/>
            <consortium name="The Broad Institute Genome Sequencing Center for Infectious Disease"/>
            <person name="Wu L."/>
            <person name="Ma J."/>
        </authorList>
    </citation>
    <scope>NUCLEOTIDE SEQUENCE [LARGE SCALE GENOMIC DNA]</scope>
    <source>
        <strain evidence="5">CGMCC 4.1434</strain>
    </source>
</reference>
<feature type="domain" description="PepSY" evidence="3">
    <location>
        <begin position="162"/>
        <end position="224"/>
    </location>
</feature>
<evidence type="ECO:0000256" key="2">
    <source>
        <dbReference type="SAM" id="Phobius"/>
    </source>
</evidence>
<protein>
    <submittedName>
        <fullName evidence="4">PepSY domain-containing protein</fullName>
    </submittedName>
</protein>